<feature type="compositionally biased region" description="Basic and acidic residues" evidence="1">
    <location>
        <begin position="231"/>
        <end position="254"/>
    </location>
</feature>
<feature type="region of interest" description="Disordered" evidence="1">
    <location>
        <begin position="231"/>
        <end position="349"/>
    </location>
</feature>
<keyword evidence="3" id="KW-1185">Reference proteome</keyword>
<evidence type="ECO:0000256" key="1">
    <source>
        <dbReference type="SAM" id="MobiDB-lite"/>
    </source>
</evidence>
<evidence type="ECO:0000313" key="2">
    <source>
        <dbReference type="EMBL" id="KAK6738505.1"/>
    </source>
</evidence>
<feature type="compositionally biased region" description="Polar residues" evidence="1">
    <location>
        <begin position="300"/>
        <end position="316"/>
    </location>
</feature>
<gene>
    <name evidence="2" type="primary">Necator_chrII.g8338</name>
    <name evidence="2" type="ORF">RB195_020544</name>
</gene>
<accession>A0ABR1CK83</accession>
<reference evidence="2 3" key="1">
    <citation type="submission" date="2023-08" db="EMBL/GenBank/DDBJ databases">
        <title>A Necator americanus chromosomal reference genome.</title>
        <authorList>
            <person name="Ilik V."/>
            <person name="Petrzelkova K.J."/>
            <person name="Pardy F."/>
            <person name="Fuh T."/>
            <person name="Niatou-Singa F.S."/>
            <person name="Gouil Q."/>
            <person name="Baker L."/>
            <person name="Ritchie M.E."/>
            <person name="Jex A.R."/>
            <person name="Gazzola D."/>
            <person name="Li H."/>
            <person name="Toshio Fujiwara R."/>
            <person name="Zhan B."/>
            <person name="Aroian R.V."/>
            <person name="Pafco B."/>
            <person name="Schwarz E.M."/>
        </authorList>
    </citation>
    <scope>NUCLEOTIDE SEQUENCE [LARGE SCALE GENOMIC DNA]</scope>
    <source>
        <strain evidence="2 3">Aroian</strain>
        <tissue evidence="2">Whole animal</tissue>
    </source>
</reference>
<name>A0ABR1CK83_NECAM</name>
<dbReference type="Proteomes" id="UP001303046">
    <property type="component" value="Unassembled WGS sequence"/>
</dbReference>
<feature type="compositionally biased region" description="Basic and acidic residues" evidence="1">
    <location>
        <begin position="340"/>
        <end position="349"/>
    </location>
</feature>
<dbReference type="EMBL" id="JAVFWL010000002">
    <property type="protein sequence ID" value="KAK6738505.1"/>
    <property type="molecule type" value="Genomic_DNA"/>
</dbReference>
<comment type="caution">
    <text evidence="2">The sequence shown here is derived from an EMBL/GenBank/DDBJ whole genome shotgun (WGS) entry which is preliminary data.</text>
</comment>
<organism evidence="2 3">
    <name type="scientific">Necator americanus</name>
    <name type="common">Human hookworm</name>
    <dbReference type="NCBI Taxonomy" id="51031"/>
    <lineage>
        <taxon>Eukaryota</taxon>
        <taxon>Metazoa</taxon>
        <taxon>Ecdysozoa</taxon>
        <taxon>Nematoda</taxon>
        <taxon>Chromadorea</taxon>
        <taxon>Rhabditida</taxon>
        <taxon>Rhabditina</taxon>
        <taxon>Rhabditomorpha</taxon>
        <taxon>Strongyloidea</taxon>
        <taxon>Ancylostomatidae</taxon>
        <taxon>Bunostominae</taxon>
        <taxon>Necator</taxon>
    </lineage>
</organism>
<proteinExistence type="predicted"/>
<feature type="compositionally biased region" description="Basic and acidic residues" evidence="1">
    <location>
        <begin position="265"/>
        <end position="277"/>
    </location>
</feature>
<protein>
    <submittedName>
        <fullName evidence="2">Uncharacterized protein</fullName>
    </submittedName>
</protein>
<evidence type="ECO:0000313" key="3">
    <source>
        <dbReference type="Proteomes" id="UP001303046"/>
    </source>
</evidence>
<sequence>MASTHDDDLSKKRRAEERKLIEEIRYKRSCVRRAPTFPSAEEIQCKIRRFLSIVVKLVKFNNLVETFTELRGSRPQLFARREAALYRCRLERVHYEASNLMERIRSAAETLSIAYDLYGLLVLADDTLSDEREDFYDDWEEGVIIRPCFSADFICKEVEFIDDFRRKVENEIKEAELQEKSENHASLFDQFKEFFAELRRESEEKHEELRGQLKSMIGSIEGIKVSMERLREHHGETSDQKCNSEDREPTRPHGDNSMPPSRNQGEGDPRDAEKHQEPEEDLLDLYDNYEVIDDHEEAGNQGTNHGSRDSFQTTNHSKPRIPRTPQESGTGKAKGCTRSDSWKQKESTR</sequence>